<protein>
    <submittedName>
        <fullName evidence="2">GNAT family N-acetyltransferase</fullName>
    </submittedName>
</protein>
<dbReference type="GO" id="GO:0016747">
    <property type="term" value="F:acyltransferase activity, transferring groups other than amino-acyl groups"/>
    <property type="evidence" value="ECO:0007669"/>
    <property type="project" value="InterPro"/>
</dbReference>
<organism evidence="2 3">
    <name type="scientific">Umezawaea endophytica</name>
    <dbReference type="NCBI Taxonomy" id="1654476"/>
    <lineage>
        <taxon>Bacteria</taxon>
        <taxon>Bacillati</taxon>
        <taxon>Actinomycetota</taxon>
        <taxon>Actinomycetes</taxon>
        <taxon>Pseudonocardiales</taxon>
        <taxon>Pseudonocardiaceae</taxon>
        <taxon>Umezawaea</taxon>
    </lineage>
</organism>
<dbReference type="RefSeq" id="WP_259627526.1">
    <property type="nucleotide sequence ID" value="NZ_JANYMP010000021.1"/>
</dbReference>
<dbReference type="InterPro" id="IPR051531">
    <property type="entry name" value="N-acetyltransferase"/>
</dbReference>
<feature type="domain" description="N-acetyltransferase" evidence="1">
    <location>
        <begin position="13"/>
        <end position="180"/>
    </location>
</feature>
<dbReference type="InterPro" id="IPR000182">
    <property type="entry name" value="GNAT_dom"/>
</dbReference>
<evidence type="ECO:0000259" key="1">
    <source>
        <dbReference type="PROSITE" id="PS51186"/>
    </source>
</evidence>
<dbReference type="PROSITE" id="PS51186">
    <property type="entry name" value="GNAT"/>
    <property type="match status" value="1"/>
</dbReference>
<dbReference type="EMBL" id="JANYMP010000021">
    <property type="protein sequence ID" value="MCS7482042.1"/>
    <property type="molecule type" value="Genomic_DNA"/>
</dbReference>
<dbReference type="InterPro" id="IPR016181">
    <property type="entry name" value="Acyl_CoA_acyltransferase"/>
</dbReference>
<keyword evidence="3" id="KW-1185">Reference proteome</keyword>
<dbReference type="Pfam" id="PF13302">
    <property type="entry name" value="Acetyltransf_3"/>
    <property type="match status" value="1"/>
</dbReference>
<accession>A0A9X3AHS9</accession>
<comment type="caution">
    <text evidence="2">The sequence shown here is derived from an EMBL/GenBank/DDBJ whole genome shotgun (WGS) entry which is preliminary data.</text>
</comment>
<gene>
    <name evidence="2" type="ORF">NZH93_34760</name>
</gene>
<dbReference type="Gene3D" id="3.40.630.30">
    <property type="match status" value="1"/>
</dbReference>
<evidence type="ECO:0000313" key="3">
    <source>
        <dbReference type="Proteomes" id="UP001141259"/>
    </source>
</evidence>
<proteinExistence type="predicted"/>
<reference evidence="2" key="1">
    <citation type="submission" date="2022-08" db="EMBL/GenBank/DDBJ databases">
        <authorList>
            <person name="Tistechok S."/>
            <person name="Samborskyy M."/>
            <person name="Roman I."/>
        </authorList>
    </citation>
    <scope>NUCLEOTIDE SEQUENCE</scope>
    <source>
        <strain evidence="2">DSM 103496</strain>
    </source>
</reference>
<dbReference type="PANTHER" id="PTHR43792:SF1">
    <property type="entry name" value="N-ACETYLTRANSFERASE DOMAIN-CONTAINING PROTEIN"/>
    <property type="match status" value="1"/>
</dbReference>
<name>A0A9X3AHS9_9PSEU</name>
<sequence length="183" mass="20965">MVKPDFPITTERLVLRPFTIDDLDAVHAWQSLSEVARYLYWSARTREESRVALEAKIAVPWPTAVGESFTLAVQRRDTDEVIGEVHVEWLHEEWRQGEFGFVFHPGHGGRGFATEAAGVALRLGFTNLGLHRIIGRCDGRNTPSIKLMERLGMRKEAHFRHNDIFKGEWGEELIYALLEDELP</sequence>
<dbReference type="AlphaFoldDB" id="A0A9X3AHS9"/>
<evidence type="ECO:0000313" key="2">
    <source>
        <dbReference type="EMBL" id="MCS7482042.1"/>
    </source>
</evidence>
<dbReference type="PANTHER" id="PTHR43792">
    <property type="entry name" value="GNAT FAMILY, PUTATIVE (AFU_ORTHOLOGUE AFUA_3G00765)-RELATED-RELATED"/>
    <property type="match status" value="1"/>
</dbReference>
<dbReference type="Proteomes" id="UP001141259">
    <property type="component" value="Unassembled WGS sequence"/>
</dbReference>
<dbReference type="SUPFAM" id="SSF55729">
    <property type="entry name" value="Acyl-CoA N-acyltransferases (Nat)"/>
    <property type="match status" value="1"/>
</dbReference>